<reference evidence="1 2" key="1">
    <citation type="submission" date="2018-10" db="EMBL/GenBank/DDBJ databases">
        <title>Falsibacillus sp. genome draft.</title>
        <authorList>
            <person name="Shi S."/>
        </authorList>
    </citation>
    <scope>NUCLEOTIDE SEQUENCE [LARGE SCALE GENOMIC DNA]</scope>
    <source>
        <strain evidence="1 2">GY 10110</strain>
    </source>
</reference>
<evidence type="ECO:0000313" key="2">
    <source>
        <dbReference type="Proteomes" id="UP000276770"/>
    </source>
</evidence>
<evidence type="ECO:0000313" key="1">
    <source>
        <dbReference type="EMBL" id="RLQ91684.1"/>
    </source>
</evidence>
<dbReference type="InterPro" id="IPR020115">
    <property type="entry name" value="Fin"/>
</dbReference>
<accession>A0A3L7JMV3</accession>
<sequence length="76" mass="8749">MAIHYICRHCGTRIGSLNKLSVHTEQLGLHKLSDIERQEMVSYEDSGDIQITSICEDCQEALERNPGLHEYDYLIQ</sequence>
<dbReference type="Pfam" id="PF10955">
    <property type="entry name" value="Fin"/>
    <property type="match status" value="1"/>
</dbReference>
<dbReference type="OrthoDB" id="2084556at2"/>
<gene>
    <name evidence="1" type="ORF">D9X91_20460</name>
</gene>
<dbReference type="GO" id="GO:0010468">
    <property type="term" value="P:regulation of gene expression"/>
    <property type="evidence" value="ECO:0007669"/>
    <property type="project" value="InterPro"/>
</dbReference>
<proteinExistence type="predicted"/>
<dbReference type="Proteomes" id="UP000276770">
    <property type="component" value="Unassembled WGS sequence"/>
</dbReference>
<name>A0A3L7JMV3_9BACI</name>
<keyword evidence="2" id="KW-1185">Reference proteome</keyword>
<dbReference type="EMBL" id="RCVZ01000021">
    <property type="protein sequence ID" value="RLQ91684.1"/>
    <property type="molecule type" value="Genomic_DNA"/>
</dbReference>
<comment type="caution">
    <text evidence="1">The sequence shown here is derived from an EMBL/GenBank/DDBJ whole genome shotgun (WGS) entry which is preliminary data.</text>
</comment>
<dbReference type="RefSeq" id="WP_121682509.1">
    <property type="nucleotide sequence ID" value="NZ_RCVZ01000021.1"/>
</dbReference>
<organism evidence="1 2">
    <name type="scientific">Falsibacillus albus</name>
    <dbReference type="NCBI Taxonomy" id="2478915"/>
    <lineage>
        <taxon>Bacteria</taxon>
        <taxon>Bacillati</taxon>
        <taxon>Bacillota</taxon>
        <taxon>Bacilli</taxon>
        <taxon>Bacillales</taxon>
        <taxon>Bacillaceae</taxon>
        <taxon>Falsibacillus</taxon>
    </lineage>
</organism>
<protein>
    <submittedName>
        <fullName evidence="1">DUF2757 family protein</fullName>
    </submittedName>
</protein>
<dbReference type="AlphaFoldDB" id="A0A3L7JMV3"/>